<protein>
    <submittedName>
        <fullName evidence="4">Stage II sporulation protein E</fullName>
        <ecNumber evidence="4">3.1.3.16</ecNumber>
    </submittedName>
</protein>
<dbReference type="EC" id="3.1.3.16" evidence="4"/>
<dbReference type="InterPro" id="IPR036457">
    <property type="entry name" value="PPM-type-like_dom_sf"/>
</dbReference>
<feature type="domain" description="PPM-type phosphatase" evidence="3">
    <location>
        <begin position="423"/>
        <end position="643"/>
    </location>
</feature>
<organism evidence="4">
    <name type="scientific">bioreactor metagenome</name>
    <dbReference type="NCBI Taxonomy" id="1076179"/>
    <lineage>
        <taxon>unclassified sequences</taxon>
        <taxon>metagenomes</taxon>
        <taxon>ecological metagenomes</taxon>
    </lineage>
</organism>
<evidence type="ECO:0000313" key="4">
    <source>
        <dbReference type="EMBL" id="MPM25190.1"/>
    </source>
</evidence>
<keyword evidence="2" id="KW-0812">Transmembrane</keyword>
<dbReference type="NCBIfam" id="TIGR02865">
    <property type="entry name" value="spore_II_E"/>
    <property type="match status" value="1"/>
</dbReference>
<name>A0A644Y9M4_9ZZZZ</name>
<proteinExistence type="predicted"/>
<evidence type="ECO:0000259" key="3">
    <source>
        <dbReference type="SMART" id="SM00331"/>
    </source>
</evidence>
<dbReference type="InterPro" id="IPR052016">
    <property type="entry name" value="Bact_Sigma-Reg"/>
</dbReference>
<dbReference type="Pfam" id="PF19732">
    <property type="entry name" value="SpoIIE_N"/>
    <property type="match status" value="1"/>
</dbReference>
<keyword evidence="2" id="KW-1133">Transmembrane helix</keyword>
<dbReference type="SUPFAM" id="SSF81606">
    <property type="entry name" value="PP2C-like"/>
    <property type="match status" value="1"/>
</dbReference>
<dbReference type="InterPro" id="IPR045768">
    <property type="entry name" value="SpoIIE_N"/>
</dbReference>
<feature type="transmembrane region" description="Helical" evidence="2">
    <location>
        <begin position="32"/>
        <end position="52"/>
    </location>
</feature>
<feature type="transmembrane region" description="Helical" evidence="2">
    <location>
        <begin position="95"/>
        <end position="112"/>
    </location>
</feature>
<feature type="transmembrane region" description="Helical" evidence="2">
    <location>
        <begin position="119"/>
        <end position="138"/>
    </location>
</feature>
<dbReference type="EMBL" id="VSSQ01004435">
    <property type="protein sequence ID" value="MPM25190.1"/>
    <property type="molecule type" value="Genomic_DNA"/>
</dbReference>
<accession>A0A644Y9M4</accession>
<dbReference type="PANTHER" id="PTHR43156">
    <property type="entry name" value="STAGE II SPORULATION PROTEIN E-RELATED"/>
    <property type="match status" value="1"/>
</dbReference>
<gene>
    <name evidence="4" type="primary">spoIIE_2</name>
    <name evidence="4" type="ORF">SDC9_71680</name>
</gene>
<reference evidence="4" key="1">
    <citation type="submission" date="2019-08" db="EMBL/GenBank/DDBJ databases">
        <authorList>
            <person name="Kucharzyk K."/>
            <person name="Murdoch R.W."/>
            <person name="Higgins S."/>
            <person name="Loffler F."/>
        </authorList>
    </citation>
    <scope>NUCLEOTIDE SEQUENCE</scope>
</reference>
<dbReference type="InterPro" id="IPR001932">
    <property type="entry name" value="PPM-type_phosphatase-like_dom"/>
</dbReference>
<dbReference type="GO" id="GO:0004722">
    <property type="term" value="F:protein serine/threonine phosphatase activity"/>
    <property type="evidence" value="ECO:0007669"/>
    <property type="project" value="UniProtKB-EC"/>
</dbReference>
<dbReference type="InterPro" id="IPR014221">
    <property type="entry name" value="SpoII_E"/>
</dbReference>
<dbReference type="Gene3D" id="3.60.40.10">
    <property type="entry name" value="PPM-type phosphatase domain"/>
    <property type="match status" value="1"/>
</dbReference>
<dbReference type="AlphaFoldDB" id="A0A644Y9M4"/>
<feature type="transmembrane region" description="Helical" evidence="2">
    <location>
        <begin position="59"/>
        <end position="89"/>
    </location>
</feature>
<dbReference type="Pfam" id="PF07228">
    <property type="entry name" value="SpoIIE"/>
    <property type="match status" value="1"/>
</dbReference>
<keyword evidence="1 4" id="KW-0378">Hydrolase</keyword>
<dbReference type="PANTHER" id="PTHR43156:SF2">
    <property type="entry name" value="STAGE II SPORULATION PROTEIN E"/>
    <property type="match status" value="1"/>
</dbReference>
<evidence type="ECO:0000256" key="2">
    <source>
        <dbReference type="SAM" id="Phobius"/>
    </source>
</evidence>
<evidence type="ECO:0000256" key="1">
    <source>
        <dbReference type="ARBA" id="ARBA00022801"/>
    </source>
</evidence>
<comment type="caution">
    <text evidence="4">The sequence shown here is derived from an EMBL/GenBank/DDBJ whole genome shotgun (WGS) entry which is preliminary data.</text>
</comment>
<sequence>MLCIIPVYFIIDYSISCFKEINTKHLFSNEELISMSILVSLMVAGMWNVNIFGISLLNIFSLFIVLGISYICGSTVGAASGIAMGVIVGMSNNTIFVYASMLGICGLVGGLFKEGGKLLTLLSSLVVFAIMKIYTVSYSLEGNTQFMIIEAVIAAVAFLAVPEKIYEMIVNEVDSEKKGQLIDQNYVDKIRGIFVDRLDQFSEVLVNMSSILNNLADNDKLDMKSKSSALIENLANRVCGSCNTNCICWNREMHHTYSAFGDLLEVVQSGGGEFPQELERKCIKKASLIRNAEDIVNKYIISEMWRSRLAEGRELLANQFNNMAKSVEEIVDEFATDLKEDKESEKNIMRMLDKHGIEYNDIFCINDKKGRLTIQLTTKSCDGVGICVKTMLPLINDSLGKVMMFKDDGCRIDPITKLCTATFEEATKFQVKTYAARQCKDGQTTYGDSFSFGRVKDGSYMVVLSDGMGSGPQAGRESEAAVELIEKFTGAGFSKTTAINTVNSIMTLKFSEEEKFSTVDLSSIDLYTGEIDFMKVGAVASIIKSDDTVDIIKSKTLPIGILDKADIEVHKKRLKHGDIVVMLSDGVLDYDDESCGKVDWVLDYICRNDGLTPRDLAEGIIAEAKKLSGNKVKDDMTVVVSKIYGAAA</sequence>
<dbReference type="SMART" id="SM00331">
    <property type="entry name" value="PP2C_SIG"/>
    <property type="match status" value="1"/>
</dbReference>
<keyword evidence="2" id="KW-0472">Membrane</keyword>